<evidence type="ECO:0000313" key="7">
    <source>
        <dbReference type="EMBL" id="MBM7589751.1"/>
    </source>
</evidence>
<evidence type="ECO:0000256" key="4">
    <source>
        <dbReference type="ARBA" id="ARBA00049872"/>
    </source>
</evidence>
<keyword evidence="8" id="KW-1185">Reference proteome</keyword>
<name>A0A938XXM4_9BACL</name>
<dbReference type="SUPFAM" id="SSF51905">
    <property type="entry name" value="FAD/NAD(P)-binding domain"/>
    <property type="match status" value="1"/>
</dbReference>
<dbReference type="Gene3D" id="3.30.9.10">
    <property type="entry name" value="D-Amino Acid Oxidase, subunit A, domain 2"/>
    <property type="match status" value="1"/>
</dbReference>
<feature type="domain" description="FAD dependent oxidoreductase" evidence="6">
    <location>
        <begin position="3"/>
        <end position="349"/>
    </location>
</feature>
<dbReference type="InterPro" id="IPR006076">
    <property type="entry name" value="FAD-dep_OxRdtase"/>
</dbReference>
<dbReference type="PANTHER" id="PTHR13847">
    <property type="entry name" value="SARCOSINE DEHYDROGENASE-RELATED"/>
    <property type="match status" value="1"/>
</dbReference>
<reference evidence="7" key="1">
    <citation type="submission" date="2021-01" db="EMBL/GenBank/DDBJ databases">
        <title>Genomic Encyclopedia of Type Strains, Phase IV (KMG-IV): sequencing the most valuable type-strain genomes for metagenomic binning, comparative biology and taxonomic classification.</title>
        <authorList>
            <person name="Goeker M."/>
        </authorList>
    </citation>
    <scope>NUCLEOTIDE SEQUENCE</scope>
    <source>
        <strain evidence="7">DSM 25523</strain>
    </source>
</reference>
<accession>A0A938XXM4</accession>
<evidence type="ECO:0000256" key="3">
    <source>
        <dbReference type="ARBA" id="ARBA00023002"/>
    </source>
</evidence>
<dbReference type="NCBIfam" id="TIGR02352">
    <property type="entry name" value="thiamin_ThiO"/>
    <property type="match status" value="1"/>
</dbReference>
<sequence>MADCLIIGGGIIGLSLAYELSRRQMAVTLIEQGEWGGQASSAAAGMLAPLKEFSQPGPLLDLGIASLAAYPEWVATLEQTTGGRVQLALDGLLTVALTEAEREALQAKYQWQRAAGYDLSWLEGEQLREVEPFVSADALAAIYSPGEGHINNQLLLQTLLAACLQQGVILKQGVAVTGLIQPRRGQIAGVVTTEGEMLADHTVIAAGAWSGLLVTQLGLSLPVRPVRGQVAAVSASGFPLKKVIFGANGYLAPKKDGRIVIGATEDEAGYRKEVTLEGLAKISNGVLAYVPQLRQAAFLQAWAGLRPATADGLPILGPLTGWEGISFATGHFRNGILLSPITARLLADWLLTGQRAPLAPFSPDRFAAIRA</sequence>
<comment type="caution">
    <text evidence="7">The sequence shown here is derived from an EMBL/GenBank/DDBJ whole genome shotgun (WGS) entry which is preliminary data.</text>
</comment>
<evidence type="ECO:0000256" key="5">
    <source>
        <dbReference type="ARBA" id="ARBA00050018"/>
    </source>
</evidence>
<proteinExistence type="predicted"/>
<evidence type="ECO:0000256" key="2">
    <source>
        <dbReference type="ARBA" id="ARBA00022977"/>
    </source>
</evidence>
<dbReference type="RefSeq" id="WP_204517470.1">
    <property type="nucleotide sequence ID" value="NZ_BAABIN010000038.1"/>
</dbReference>
<dbReference type="GO" id="GO:0005737">
    <property type="term" value="C:cytoplasm"/>
    <property type="evidence" value="ECO:0007669"/>
    <property type="project" value="TreeGrafter"/>
</dbReference>
<comment type="pathway">
    <text evidence="1">Cofactor biosynthesis; thiamine diphosphate biosynthesis.</text>
</comment>
<evidence type="ECO:0000259" key="6">
    <source>
        <dbReference type="Pfam" id="PF01266"/>
    </source>
</evidence>
<dbReference type="AlphaFoldDB" id="A0A938XXM4"/>
<dbReference type="SUPFAM" id="SSF54373">
    <property type="entry name" value="FAD-linked reductases, C-terminal domain"/>
    <property type="match status" value="1"/>
</dbReference>
<gene>
    <name evidence="7" type="ORF">JOD01_001351</name>
</gene>
<dbReference type="EC" id="1.4.3.19" evidence="5"/>
<dbReference type="PANTHER" id="PTHR13847:SF289">
    <property type="entry name" value="GLYCINE OXIDASE"/>
    <property type="match status" value="1"/>
</dbReference>
<evidence type="ECO:0000256" key="1">
    <source>
        <dbReference type="ARBA" id="ARBA00004948"/>
    </source>
</evidence>
<keyword evidence="2" id="KW-0784">Thiamine biosynthesis</keyword>
<dbReference type="GO" id="GO:0043799">
    <property type="term" value="F:glycine oxidase activity"/>
    <property type="evidence" value="ECO:0007669"/>
    <property type="project" value="UniProtKB-EC"/>
</dbReference>
<comment type="catalytic activity">
    <reaction evidence="4">
        <text>glycine + O2 + H2O = glyoxylate + H2O2 + NH4(+)</text>
        <dbReference type="Rhea" id="RHEA:11532"/>
        <dbReference type="ChEBI" id="CHEBI:15377"/>
        <dbReference type="ChEBI" id="CHEBI:15379"/>
        <dbReference type="ChEBI" id="CHEBI:16240"/>
        <dbReference type="ChEBI" id="CHEBI:28938"/>
        <dbReference type="ChEBI" id="CHEBI:36655"/>
        <dbReference type="ChEBI" id="CHEBI:57305"/>
        <dbReference type="EC" id="1.4.3.19"/>
    </reaction>
</comment>
<dbReference type="EMBL" id="JAFBEB010000003">
    <property type="protein sequence ID" value="MBM7589751.1"/>
    <property type="molecule type" value="Genomic_DNA"/>
</dbReference>
<dbReference type="GO" id="GO:0009228">
    <property type="term" value="P:thiamine biosynthetic process"/>
    <property type="evidence" value="ECO:0007669"/>
    <property type="project" value="UniProtKB-KW"/>
</dbReference>
<dbReference type="Proteomes" id="UP000717624">
    <property type="component" value="Unassembled WGS sequence"/>
</dbReference>
<protein>
    <recommendedName>
        <fullName evidence="5">glycine oxidase</fullName>
        <ecNumber evidence="5">1.4.3.19</ecNumber>
    </recommendedName>
</protein>
<evidence type="ECO:0000313" key="8">
    <source>
        <dbReference type="Proteomes" id="UP000717624"/>
    </source>
</evidence>
<dbReference type="Pfam" id="PF01266">
    <property type="entry name" value="DAO"/>
    <property type="match status" value="1"/>
</dbReference>
<organism evidence="7 8">
    <name type="scientific">Brevibacillus fulvus</name>
    <dbReference type="NCBI Taxonomy" id="1125967"/>
    <lineage>
        <taxon>Bacteria</taxon>
        <taxon>Bacillati</taxon>
        <taxon>Bacillota</taxon>
        <taxon>Bacilli</taxon>
        <taxon>Bacillales</taxon>
        <taxon>Paenibacillaceae</taxon>
        <taxon>Brevibacillus</taxon>
    </lineage>
</organism>
<dbReference type="GO" id="GO:0050660">
    <property type="term" value="F:flavin adenine dinucleotide binding"/>
    <property type="evidence" value="ECO:0007669"/>
    <property type="project" value="InterPro"/>
</dbReference>
<dbReference type="InterPro" id="IPR012727">
    <property type="entry name" value="Gly_oxidase_ThiO"/>
</dbReference>
<keyword evidence="3 7" id="KW-0560">Oxidoreductase</keyword>
<dbReference type="InterPro" id="IPR036188">
    <property type="entry name" value="FAD/NAD-bd_sf"/>
</dbReference>
<dbReference type="Gene3D" id="3.50.50.60">
    <property type="entry name" value="FAD/NAD(P)-binding domain"/>
    <property type="match status" value="1"/>
</dbReference>